<gene>
    <name evidence="2" type="ORF">CAMP_LOCUS16564</name>
</gene>
<evidence type="ECO:0000313" key="2">
    <source>
        <dbReference type="EMBL" id="CAI5453927.1"/>
    </source>
</evidence>
<organism evidence="2 3">
    <name type="scientific">Caenorhabditis angaria</name>
    <dbReference type="NCBI Taxonomy" id="860376"/>
    <lineage>
        <taxon>Eukaryota</taxon>
        <taxon>Metazoa</taxon>
        <taxon>Ecdysozoa</taxon>
        <taxon>Nematoda</taxon>
        <taxon>Chromadorea</taxon>
        <taxon>Rhabditida</taxon>
        <taxon>Rhabditina</taxon>
        <taxon>Rhabditomorpha</taxon>
        <taxon>Rhabditoidea</taxon>
        <taxon>Rhabditidae</taxon>
        <taxon>Peloderinae</taxon>
        <taxon>Caenorhabditis</taxon>
    </lineage>
</organism>
<protein>
    <submittedName>
        <fullName evidence="2">Uncharacterized protein</fullName>
    </submittedName>
</protein>
<reference evidence="2" key="1">
    <citation type="submission" date="2022-11" db="EMBL/GenBank/DDBJ databases">
        <authorList>
            <person name="Kikuchi T."/>
        </authorList>
    </citation>
    <scope>NUCLEOTIDE SEQUENCE</scope>
    <source>
        <strain evidence="2">PS1010</strain>
    </source>
</reference>
<dbReference type="OrthoDB" id="5838314at2759"/>
<dbReference type="EMBL" id="CANHGI010000006">
    <property type="protein sequence ID" value="CAI5453927.1"/>
    <property type="molecule type" value="Genomic_DNA"/>
</dbReference>
<comment type="caution">
    <text evidence="2">The sequence shown here is derived from an EMBL/GenBank/DDBJ whole genome shotgun (WGS) entry which is preliminary data.</text>
</comment>
<dbReference type="Proteomes" id="UP001152747">
    <property type="component" value="Unassembled WGS sequence"/>
</dbReference>
<evidence type="ECO:0000256" key="1">
    <source>
        <dbReference type="SAM" id="MobiDB-lite"/>
    </source>
</evidence>
<evidence type="ECO:0000313" key="3">
    <source>
        <dbReference type="Proteomes" id="UP001152747"/>
    </source>
</evidence>
<sequence length="250" mass="28357">MSYSSYMPSSYHDNNVQIAINGVELVNRHELSNTQDKVLQRFIDANSHILQWKDREIIQPPVRHTPSHHYEDMRRSLSRGPSPFEKYNSLDRLATKRQENIPENPPINRNDLPRYPNIDNHNYTEEFPGLEYLSDNTFIEDLIKQGQVSIGSSGLISQPGSRVGSSLGGAYSSLPRAQSNMSNYGTLKGGIKQHSTLPPTSPYSSLKRKGVSWLDQERARSLSPGLHQNLSRQYQRPASTIHTTTYTTSY</sequence>
<feature type="region of interest" description="Disordered" evidence="1">
    <location>
        <begin position="63"/>
        <end position="84"/>
    </location>
</feature>
<accession>A0A9P1NAK6</accession>
<proteinExistence type="predicted"/>
<name>A0A9P1NAK6_9PELO</name>
<dbReference type="AlphaFoldDB" id="A0A9P1NAK6"/>
<keyword evidence="3" id="KW-1185">Reference proteome</keyword>